<dbReference type="PANTHER" id="PTHR47505">
    <property type="entry name" value="DNA UTILIZATION PROTEIN YHGH"/>
    <property type="match status" value="1"/>
</dbReference>
<dbReference type="EMBL" id="METD01000001">
    <property type="protein sequence ID" value="OGB73636.1"/>
    <property type="molecule type" value="Genomic_DNA"/>
</dbReference>
<dbReference type="Gene3D" id="3.40.50.2020">
    <property type="match status" value="1"/>
</dbReference>
<gene>
    <name evidence="4" type="ORF">A3K51_02220</name>
</gene>
<dbReference type="SUPFAM" id="SSF53271">
    <property type="entry name" value="PRTase-like"/>
    <property type="match status" value="1"/>
</dbReference>
<evidence type="ECO:0000313" key="5">
    <source>
        <dbReference type="Proteomes" id="UP000178085"/>
    </source>
</evidence>
<reference evidence="4 5" key="1">
    <citation type="journal article" date="2016" name="Nat. Commun.">
        <title>Thousands of microbial genomes shed light on interconnected biogeochemical processes in an aquifer system.</title>
        <authorList>
            <person name="Anantharaman K."/>
            <person name="Brown C.T."/>
            <person name="Hug L.A."/>
            <person name="Sharon I."/>
            <person name="Castelle C.J."/>
            <person name="Probst A.J."/>
            <person name="Thomas B.C."/>
            <person name="Singh A."/>
            <person name="Wilkins M.J."/>
            <person name="Karaoz U."/>
            <person name="Brodie E.L."/>
            <person name="Williams K.H."/>
            <person name="Hubbard S.S."/>
            <person name="Banfield J.F."/>
        </authorList>
    </citation>
    <scope>NUCLEOTIDE SEQUENCE [LARGE SCALE GENOMIC DNA]</scope>
</reference>
<feature type="domain" description="Double zinc ribbon" evidence="3">
    <location>
        <begin position="19"/>
        <end position="66"/>
    </location>
</feature>
<evidence type="ECO:0000259" key="3">
    <source>
        <dbReference type="Pfam" id="PF18912"/>
    </source>
</evidence>
<dbReference type="InterPro" id="IPR000836">
    <property type="entry name" value="PRTase_dom"/>
</dbReference>
<comment type="similarity">
    <text evidence="1">Belongs to the ComF/GntX family.</text>
</comment>
<evidence type="ECO:0000259" key="2">
    <source>
        <dbReference type="Pfam" id="PF00156"/>
    </source>
</evidence>
<evidence type="ECO:0000313" key="4">
    <source>
        <dbReference type="EMBL" id="OGB73636.1"/>
    </source>
</evidence>
<accession>A0A1F4NQJ8</accession>
<dbReference type="InterPro" id="IPR029057">
    <property type="entry name" value="PRTase-like"/>
</dbReference>
<evidence type="ECO:0000256" key="1">
    <source>
        <dbReference type="ARBA" id="ARBA00008007"/>
    </source>
</evidence>
<name>A0A1F4NQJ8_UNCK3</name>
<protein>
    <recommendedName>
        <fullName evidence="6">Phosphoribosyltransferase domain-containing protein</fullName>
    </recommendedName>
</protein>
<comment type="caution">
    <text evidence="4">The sequence shown here is derived from an EMBL/GenBank/DDBJ whole genome shotgun (WGS) entry which is preliminary data.</text>
</comment>
<feature type="domain" description="Phosphoribosyltransferase" evidence="2">
    <location>
        <begin position="190"/>
        <end position="229"/>
    </location>
</feature>
<sequence length="231" mass="25669">MSKSPRFDGVVWFIKEGIAPSRCVGCGKVGTWLCTDCASQILFLKVQNCYRCGRLMPRGRTCDNCRRQTNLDGVVVATHFEIGPIRELIHELKYSGTVELANLLGAMLVRTILVNELADFVLVPVPLHGKRIIERGFNQAELLTRQIIERTGMETELILSRVKATLSQTKLTRVERLRNISGAFECRVALEGINILLVDDVMTTGATLEECAKTLKRAGAKRVWGVVVARG</sequence>
<evidence type="ECO:0008006" key="6">
    <source>
        <dbReference type="Google" id="ProtNLM"/>
    </source>
</evidence>
<dbReference type="InterPro" id="IPR051910">
    <property type="entry name" value="ComF/GntX_DNA_util-trans"/>
</dbReference>
<dbReference type="Pfam" id="PF00156">
    <property type="entry name" value="Pribosyltran"/>
    <property type="match status" value="1"/>
</dbReference>
<dbReference type="CDD" id="cd06223">
    <property type="entry name" value="PRTases_typeI"/>
    <property type="match status" value="1"/>
</dbReference>
<proteinExistence type="inferred from homology"/>
<dbReference type="Pfam" id="PF18912">
    <property type="entry name" value="DZR_2"/>
    <property type="match status" value="1"/>
</dbReference>
<dbReference type="AlphaFoldDB" id="A0A1F4NQJ8"/>
<organism evidence="4 5">
    <name type="scientific">candidate division Kazan bacterium RIFCSPLOWO2_01_FULL_45_19</name>
    <dbReference type="NCBI Taxonomy" id="1798538"/>
    <lineage>
        <taxon>Bacteria</taxon>
        <taxon>Bacteria division Kazan-3B-28</taxon>
    </lineage>
</organism>
<dbReference type="Proteomes" id="UP000178085">
    <property type="component" value="Unassembled WGS sequence"/>
</dbReference>
<dbReference type="PANTHER" id="PTHR47505:SF1">
    <property type="entry name" value="DNA UTILIZATION PROTEIN YHGH"/>
    <property type="match status" value="1"/>
</dbReference>
<dbReference type="InterPro" id="IPR044005">
    <property type="entry name" value="DZR_2"/>
</dbReference>